<dbReference type="OrthoDB" id="25308at2759"/>
<proteinExistence type="inferred from homology"/>
<dbReference type="InterPro" id="IPR008656">
    <property type="entry name" value="Inositol_tetrakis-P_1-kinase"/>
</dbReference>
<evidence type="ECO:0000256" key="6">
    <source>
        <dbReference type="ARBA" id="ARBA00022741"/>
    </source>
</evidence>
<gene>
    <name evidence="13" type="ORF">MEDL_25786</name>
</gene>
<dbReference type="GO" id="GO:0000287">
    <property type="term" value="F:magnesium ion binding"/>
    <property type="evidence" value="ECO:0007669"/>
    <property type="project" value="InterPro"/>
</dbReference>
<evidence type="ECO:0000256" key="4">
    <source>
        <dbReference type="ARBA" id="ARBA00022679"/>
    </source>
</evidence>
<keyword evidence="4 13" id="KW-0808">Transferase</keyword>
<dbReference type="GO" id="GO:0005524">
    <property type="term" value="F:ATP binding"/>
    <property type="evidence" value="ECO:0007669"/>
    <property type="project" value="UniProtKB-KW"/>
</dbReference>
<dbReference type="GO" id="GO:0032957">
    <property type="term" value="P:inositol trisphosphate metabolic process"/>
    <property type="evidence" value="ECO:0007669"/>
    <property type="project" value="InterPro"/>
</dbReference>
<keyword evidence="9" id="KW-0460">Magnesium</keyword>
<dbReference type="GO" id="GO:0052725">
    <property type="term" value="F:inositol-1,3,4-trisphosphate 6-kinase activity"/>
    <property type="evidence" value="ECO:0007669"/>
    <property type="project" value="InterPro"/>
</dbReference>
<evidence type="ECO:0000256" key="3">
    <source>
        <dbReference type="ARBA" id="ARBA00011245"/>
    </source>
</evidence>
<keyword evidence="6" id="KW-0547">Nucleotide-binding</keyword>
<dbReference type="AlphaFoldDB" id="A0A8S3RT56"/>
<keyword evidence="5" id="KW-0479">Metal-binding</keyword>
<dbReference type="InterPro" id="IPR040464">
    <property type="entry name" value="InsP(3)kin_ATP-grasp"/>
</dbReference>
<evidence type="ECO:0000256" key="10">
    <source>
        <dbReference type="SAM" id="MobiDB-lite"/>
    </source>
</evidence>
<sequence>MTVQLLATLATSAVRHFSIKGIKNVSKVIVIISNELPNHLKEGILDESKKNKRLNLEDHKETFRNAGIDLVKFDIDQPLTEQGPFDLILHKCTGLMVAAKDGDLTAECQINNIKDYIEKNPGCIIVDKFEHINHLLDRNYQYQLLLQCHLLDSDSPVFTPSFVNLTTADTQSNIHKLREANVTYPFVCKPIVAHGKKESHQMSIIFDDYGLTDIQPPCVAQSFINHSAVLYKVFIIGDQQFIVERPSIKNLLPRGQATIHFDSNDVSKPNSSSFLTELDQEDVSKIPFTPDYERLRETGLIIQRQLKMDLFGIDVIVDCDTGRYAVIDINAFPGYEGVDNFVEVLCNYLINRMSCNETVSSDAEQYSDAEKQDQNKPKRLKVCSEHCMMYKCQKEPRNTEGFGYSSDSMTSDAESQDETPWKQPIKRCSKHCQKQ</sequence>
<dbReference type="Proteomes" id="UP000683360">
    <property type="component" value="Unassembled WGS sequence"/>
</dbReference>
<keyword evidence="14" id="KW-1185">Reference proteome</keyword>
<evidence type="ECO:0000313" key="14">
    <source>
        <dbReference type="Proteomes" id="UP000683360"/>
    </source>
</evidence>
<feature type="region of interest" description="Disordered" evidence="10">
    <location>
        <begin position="397"/>
        <end position="435"/>
    </location>
</feature>
<dbReference type="GO" id="GO:0047325">
    <property type="term" value="F:inositol-3,4,5,6-tetrakisphosphate 1-kinase activity"/>
    <property type="evidence" value="ECO:0007669"/>
    <property type="project" value="UniProtKB-EC"/>
</dbReference>
<evidence type="ECO:0000256" key="2">
    <source>
        <dbReference type="ARBA" id="ARBA00009601"/>
    </source>
</evidence>
<dbReference type="GO" id="GO:0005737">
    <property type="term" value="C:cytoplasm"/>
    <property type="evidence" value="ECO:0007669"/>
    <property type="project" value="TreeGrafter"/>
</dbReference>
<reference evidence="13" key="1">
    <citation type="submission" date="2021-03" db="EMBL/GenBank/DDBJ databases">
        <authorList>
            <person name="Bekaert M."/>
        </authorList>
    </citation>
    <scope>NUCLEOTIDE SEQUENCE</scope>
</reference>
<comment type="caution">
    <text evidence="13">The sequence shown here is derived from an EMBL/GenBank/DDBJ whole genome shotgun (WGS) entry which is preliminary data.</text>
</comment>
<dbReference type="Pfam" id="PF17927">
    <property type="entry name" value="Ins134_P3_kin_N"/>
    <property type="match status" value="1"/>
</dbReference>
<keyword evidence="7" id="KW-0418">Kinase</keyword>
<keyword evidence="8" id="KW-0067">ATP-binding</keyword>
<dbReference type="Pfam" id="PF05770">
    <property type="entry name" value="Ins134_P3_kin"/>
    <property type="match status" value="1"/>
</dbReference>
<organism evidence="13 14">
    <name type="scientific">Mytilus edulis</name>
    <name type="common">Blue mussel</name>
    <dbReference type="NCBI Taxonomy" id="6550"/>
    <lineage>
        <taxon>Eukaryota</taxon>
        <taxon>Metazoa</taxon>
        <taxon>Spiralia</taxon>
        <taxon>Lophotrochozoa</taxon>
        <taxon>Mollusca</taxon>
        <taxon>Bivalvia</taxon>
        <taxon>Autobranchia</taxon>
        <taxon>Pteriomorphia</taxon>
        <taxon>Mytilida</taxon>
        <taxon>Mytiloidea</taxon>
        <taxon>Mytilidae</taxon>
        <taxon>Mytilinae</taxon>
        <taxon>Mytilus</taxon>
    </lineage>
</organism>
<feature type="compositionally biased region" description="Basic residues" evidence="10">
    <location>
        <begin position="424"/>
        <end position="435"/>
    </location>
</feature>
<name>A0A8S3RT56_MYTED</name>
<dbReference type="EC" id="2.7.1.159" evidence="13"/>
<comment type="similarity">
    <text evidence="2">Belongs to the ITPK1 family.</text>
</comment>
<evidence type="ECO:0000256" key="9">
    <source>
        <dbReference type="ARBA" id="ARBA00022842"/>
    </source>
</evidence>
<evidence type="ECO:0000259" key="12">
    <source>
        <dbReference type="Pfam" id="PF17927"/>
    </source>
</evidence>
<dbReference type="FunFam" id="3.30.470.20:FF:000047">
    <property type="entry name" value="Inositol-tetrakisphosphate 1-kinase 4"/>
    <property type="match status" value="1"/>
</dbReference>
<protein>
    <submittedName>
        <fullName evidence="13">ITPK1</fullName>
        <ecNumber evidence="13">2.7.1.134</ecNumber>
        <ecNumber evidence="13">2.7.1.159</ecNumber>
    </submittedName>
</protein>
<evidence type="ECO:0000256" key="7">
    <source>
        <dbReference type="ARBA" id="ARBA00022777"/>
    </source>
</evidence>
<dbReference type="SUPFAM" id="SSF56059">
    <property type="entry name" value="Glutathione synthetase ATP-binding domain-like"/>
    <property type="match status" value="1"/>
</dbReference>
<dbReference type="Gene3D" id="3.30.1490.220">
    <property type="match status" value="1"/>
</dbReference>
<comment type="cofactor">
    <cofactor evidence="1">
        <name>Mg(2+)</name>
        <dbReference type="ChEBI" id="CHEBI:18420"/>
    </cofactor>
</comment>
<evidence type="ECO:0000256" key="1">
    <source>
        <dbReference type="ARBA" id="ARBA00001946"/>
    </source>
</evidence>
<dbReference type="PANTHER" id="PTHR14217:SF1">
    <property type="entry name" value="INOSITOL-TETRAKISPHOSPHATE 1-KINASE"/>
    <property type="match status" value="1"/>
</dbReference>
<evidence type="ECO:0000259" key="11">
    <source>
        <dbReference type="Pfam" id="PF05770"/>
    </source>
</evidence>
<evidence type="ECO:0000313" key="13">
    <source>
        <dbReference type="EMBL" id="CAG2211758.1"/>
    </source>
</evidence>
<dbReference type="Gene3D" id="3.30.470.20">
    <property type="entry name" value="ATP-grasp fold, B domain"/>
    <property type="match status" value="1"/>
</dbReference>
<feature type="domain" description="Inositol-tetrakisphosphate 1-kinase N-terminal" evidence="12">
    <location>
        <begin position="48"/>
        <end position="131"/>
    </location>
</feature>
<dbReference type="Gene3D" id="3.40.50.11370">
    <property type="match status" value="1"/>
</dbReference>
<dbReference type="FunFam" id="3.30.1490.220:FF:000002">
    <property type="entry name" value="Inositol-tetrakisphosphate 1-kinase"/>
    <property type="match status" value="1"/>
</dbReference>
<comment type="subunit">
    <text evidence="3">Monomer.</text>
</comment>
<dbReference type="EC" id="2.7.1.134" evidence="13"/>
<dbReference type="GO" id="GO:0052726">
    <property type="term" value="F:inositol-1,3,4-trisphosphate 5-kinase activity"/>
    <property type="evidence" value="ECO:0007669"/>
    <property type="project" value="InterPro"/>
</dbReference>
<accession>A0A8S3RT56</accession>
<dbReference type="PANTHER" id="PTHR14217">
    <property type="entry name" value="INOSITOL-TETRAKISPHOSPHATE 1-KINASE"/>
    <property type="match status" value="1"/>
</dbReference>
<evidence type="ECO:0000256" key="8">
    <source>
        <dbReference type="ARBA" id="ARBA00022840"/>
    </source>
</evidence>
<dbReference type="EMBL" id="CAJPWZ010001274">
    <property type="protein sequence ID" value="CAG2211758.1"/>
    <property type="molecule type" value="Genomic_DNA"/>
</dbReference>
<dbReference type="InterPro" id="IPR041429">
    <property type="entry name" value="ITPK1_N"/>
</dbReference>
<evidence type="ECO:0000256" key="5">
    <source>
        <dbReference type="ARBA" id="ARBA00022723"/>
    </source>
</evidence>
<feature type="domain" description="Inositol 1,3,4-trisphosphate 5/6-kinase ATP-grasp" evidence="11">
    <location>
        <begin position="154"/>
        <end position="350"/>
    </location>
</feature>